<evidence type="ECO:0000256" key="2">
    <source>
        <dbReference type="ARBA" id="ARBA00009012"/>
    </source>
</evidence>
<evidence type="ECO:0000256" key="3">
    <source>
        <dbReference type="ARBA" id="ARBA00022692"/>
    </source>
</evidence>
<feature type="transmembrane region" description="Helical" evidence="6">
    <location>
        <begin position="241"/>
        <end position="260"/>
    </location>
</feature>
<gene>
    <name evidence="7" type="ORF">J2S17_001314</name>
</gene>
<dbReference type="PANTHER" id="PTHR13353:SF5">
    <property type="entry name" value="TRANSMEMBRANE PROTEIN 19"/>
    <property type="match status" value="1"/>
</dbReference>
<name>A0ABU0ADX0_9BACI</name>
<evidence type="ECO:0000256" key="5">
    <source>
        <dbReference type="ARBA" id="ARBA00023136"/>
    </source>
</evidence>
<dbReference type="EMBL" id="JAUSUB010000004">
    <property type="protein sequence ID" value="MDQ0269443.1"/>
    <property type="molecule type" value="Genomic_DNA"/>
</dbReference>
<organism evidence="7 8">
    <name type="scientific">Cytobacillus purgationiresistens</name>
    <dbReference type="NCBI Taxonomy" id="863449"/>
    <lineage>
        <taxon>Bacteria</taxon>
        <taxon>Bacillati</taxon>
        <taxon>Bacillota</taxon>
        <taxon>Bacilli</taxon>
        <taxon>Bacillales</taxon>
        <taxon>Bacillaceae</taxon>
        <taxon>Cytobacillus</taxon>
    </lineage>
</organism>
<keyword evidence="3 6" id="KW-0812">Transmembrane</keyword>
<dbReference type="Pfam" id="PF01940">
    <property type="entry name" value="DUF92"/>
    <property type="match status" value="1"/>
</dbReference>
<comment type="similarity">
    <text evidence="2">Belongs to the TMEM19 family.</text>
</comment>
<evidence type="ECO:0000256" key="6">
    <source>
        <dbReference type="SAM" id="Phobius"/>
    </source>
</evidence>
<dbReference type="PANTHER" id="PTHR13353">
    <property type="entry name" value="TRANSMEMBRANE PROTEIN 19"/>
    <property type="match status" value="1"/>
</dbReference>
<evidence type="ECO:0000313" key="8">
    <source>
        <dbReference type="Proteomes" id="UP001238088"/>
    </source>
</evidence>
<comment type="caution">
    <text evidence="7">The sequence shown here is derived from an EMBL/GenBank/DDBJ whole genome shotgun (WGS) entry which is preliminary data.</text>
</comment>
<proteinExistence type="inferred from homology"/>
<keyword evidence="4 6" id="KW-1133">Transmembrane helix</keyword>
<reference evidence="7 8" key="1">
    <citation type="submission" date="2023-07" db="EMBL/GenBank/DDBJ databases">
        <title>Genomic Encyclopedia of Type Strains, Phase IV (KMG-IV): sequencing the most valuable type-strain genomes for metagenomic binning, comparative biology and taxonomic classification.</title>
        <authorList>
            <person name="Goeker M."/>
        </authorList>
    </citation>
    <scope>NUCLEOTIDE SEQUENCE [LARGE SCALE GENOMIC DNA]</scope>
    <source>
        <strain evidence="7 8">DSM 23494</strain>
    </source>
</reference>
<feature type="transmembrane region" description="Helical" evidence="6">
    <location>
        <begin position="153"/>
        <end position="179"/>
    </location>
</feature>
<dbReference type="Proteomes" id="UP001238088">
    <property type="component" value="Unassembled WGS sequence"/>
</dbReference>
<keyword evidence="5 6" id="KW-0472">Membrane</keyword>
<dbReference type="RefSeq" id="WP_307473005.1">
    <property type="nucleotide sequence ID" value="NZ_JAUSUB010000004.1"/>
</dbReference>
<sequence length="263" mass="28317">MIGSILLVIFVASISLAGYYLRLLTKSGSIAAFFVGVSVSLGFGLQGLLLLGFFFASSSFWSKFKSKKKESIEDRHEKGSTRDWQQVVANGGLAALFSLLYAIHPSDVFLLGFLISLASANADTWASELGSLSKKPPLFIRTLKPIETGTSGAVSLLGTAAALAGSFTLVLLACLLMSLSLSIGFIVFIFGFLGNIVDSFLGAYSQVIYRCLECGKDVEGWEHCGQRTSRIRGISFMNNDAVNFLSALIAVIIGVTYYQFLLL</sequence>
<accession>A0ABU0ADX0</accession>
<evidence type="ECO:0000256" key="4">
    <source>
        <dbReference type="ARBA" id="ARBA00022989"/>
    </source>
</evidence>
<dbReference type="InterPro" id="IPR002794">
    <property type="entry name" value="DUF92_TMEM19"/>
</dbReference>
<evidence type="ECO:0000313" key="7">
    <source>
        <dbReference type="EMBL" id="MDQ0269443.1"/>
    </source>
</evidence>
<keyword evidence="8" id="KW-1185">Reference proteome</keyword>
<evidence type="ECO:0000256" key="1">
    <source>
        <dbReference type="ARBA" id="ARBA00004141"/>
    </source>
</evidence>
<comment type="subcellular location">
    <subcellularLocation>
        <location evidence="1">Membrane</location>
        <topology evidence="1">Multi-pass membrane protein</topology>
    </subcellularLocation>
</comment>
<protein>
    <submittedName>
        <fullName evidence="7">Uncharacterized protein (TIGR00297 family)</fullName>
    </submittedName>
</protein>
<feature type="transmembrane region" description="Helical" evidence="6">
    <location>
        <begin position="33"/>
        <end position="62"/>
    </location>
</feature>
<feature type="transmembrane region" description="Helical" evidence="6">
    <location>
        <begin position="185"/>
        <end position="204"/>
    </location>
</feature>